<evidence type="ECO:0000313" key="12">
    <source>
        <dbReference type="Proteomes" id="UP001589738"/>
    </source>
</evidence>
<evidence type="ECO:0000313" key="11">
    <source>
        <dbReference type="EMBL" id="MFC0474577.1"/>
    </source>
</evidence>
<dbReference type="InterPro" id="IPR055348">
    <property type="entry name" value="DctQ"/>
</dbReference>
<comment type="similarity">
    <text evidence="8">Belongs to the TRAP transporter small permease family.</text>
</comment>
<evidence type="ECO:0000256" key="1">
    <source>
        <dbReference type="ARBA" id="ARBA00004429"/>
    </source>
</evidence>
<reference evidence="11 12" key="1">
    <citation type="submission" date="2024-09" db="EMBL/GenBank/DDBJ databases">
        <authorList>
            <person name="Sun Q."/>
            <person name="Mori K."/>
        </authorList>
    </citation>
    <scope>NUCLEOTIDE SEQUENCE [LARGE SCALE GENOMIC DNA]</scope>
    <source>
        <strain evidence="11 12">CGMCC 1.9126</strain>
    </source>
</reference>
<dbReference type="RefSeq" id="WP_160545472.1">
    <property type="nucleotide sequence ID" value="NZ_JBHLUU010000016.1"/>
</dbReference>
<keyword evidence="2" id="KW-0813">Transport</keyword>
<feature type="transmembrane region" description="Helical" evidence="9">
    <location>
        <begin position="46"/>
        <end position="65"/>
    </location>
</feature>
<evidence type="ECO:0000256" key="6">
    <source>
        <dbReference type="ARBA" id="ARBA00022989"/>
    </source>
</evidence>
<evidence type="ECO:0000256" key="4">
    <source>
        <dbReference type="ARBA" id="ARBA00022519"/>
    </source>
</evidence>
<comment type="caution">
    <text evidence="11">The sequence shown here is derived from an EMBL/GenBank/DDBJ whole genome shotgun (WGS) entry which is preliminary data.</text>
</comment>
<feature type="transmembrane region" description="Helical" evidence="9">
    <location>
        <begin position="155"/>
        <end position="175"/>
    </location>
</feature>
<keyword evidence="4" id="KW-0997">Cell inner membrane</keyword>
<evidence type="ECO:0000256" key="7">
    <source>
        <dbReference type="ARBA" id="ARBA00023136"/>
    </source>
</evidence>
<organism evidence="11 12">
    <name type="scientific">Robertmurraya beringensis</name>
    <dbReference type="NCBI Taxonomy" id="641660"/>
    <lineage>
        <taxon>Bacteria</taxon>
        <taxon>Bacillati</taxon>
        <taxon>Bacillota</taxon>
        <taxon>Bacilli</taxon>
        <taxon>Bacillales</taxon>
        <taxon>Bacillaceae</taxon>
        <taxon>Robertmurraya</taxon>
    </lineage>
</organism>
<name>A0ABV6KMN2_9BACI</name>
<dbReference type="EMBL" id="JBHLUU010000016">
    <property type="protein sequence ID" value="MFC0474577.1"/>
    <property type="molecule type" value="Genomic_DNA"/>
</dbReference>
<dbReference type="Pfam" id="PF04290">
    <property type="entry name" value="DctQ"/>
    <property type="match status" value="1"/>
</dbReference>
<keyword evidence="7 9" id="KW-0472">Membrane</keyword>
<dbReference type="InterPro" id="IPR007387">
    <property type="entry name" value="TRAP_DctQ"/>
</dbReference>
<evidence type="ECO:0000259" key="10">
    <source>
        <dbReference type="Pfam" id="PF04290"/>
    </source>
</evidence>
<keyword evidence="5 9" id="KW-0812">Transmembrane</keyword>
<accession>A0ABV6KMN2</accession>
<feature type="transmembrane region" description="Helical" evidence="9">
    <location>
        <begin position="71"/>
        <end position="93"/>
    </location>
</feature>
<evidence type="ECO:0000256" key="9">
    <source>
        <dbReference type="SAM" id="Phobius"/>
    </source>
</evidence>
<sequence>MEQEVRKDVSLRASALDEVSFLEKVIHPFEKVVSTLNNVLHKVSSIILFLLMFLTTADVFGRYFFNKPITGTYELTGLALAIIIFFSLGSAQLKKDHIEIDFLTNMMPAKVQHALYALTSLILFILMSLTSWQLFEYTKRIYFGNELSGDLGLPLYLFVTLAIVGAVCFTLTYLVDSLKSFLKVVKK</sequence>
<evidence type="ECO:0000256" key="2">
    <source>
        <dbReference type="ARBA" id="ARBA00022448"/>
    </source>
</evidence>
<dbReference type="PANTHER" id="PTHR35011">
    <property type="entry name" value="2,3-DIKETO-L-GULONATE TRAP TRANSPORTER SMALL PERMEASE PROTEIN YIAM"/>
    <property type="match status" value="1"/>
</dbReference>
<evidence type="ECO:0000256" key="5">
    <source>
        <dbReference type="ARBA" id="ARBA00022692"/>
    </source>
</evidence>
<comment type="subcellular location">
    <subcellularLocation>
        <location evidence="1">Cell inner membrane</location>
        <topology evidence="1">Multi-pass membrane protein</topology>
    </subcellularLocation>
</comment>
<gene>
    <name evidence="11" type="ORF">ACFFHF_04605</name>
</gene>
<keyword evidence="12" id="KW-1185">Reference proteome</keyword>
<evidence type="ECO:0000256" key="8">
    <source>
        <dbReference type="ARBA" id="ARBA00038436"/>
    </source>
</evidence>
<feature type="transmembrane region" description="Helical" evidence="9">
    <location>
        <begin position="114"/>
        <end position="135"/>
    </location>
</feature>
<proteinExistence type="inferred from homology"/>
<dbReference type="Proteomes" id="UP001589738">
    <property type="component" value="Unassembled WGS sequence"/>
</dbReference>
<keyword evidence="6 9" id="KW-1133">Transmembrane helix</keyword>
<feature type="domain" description="Tripartite ATP-independent periplasmic transporters DctQ component" evidence="10">
    <location>
        <begin position="51"/>
        <end position="180"/>
    </location>
</feature>
<protein>
    <submittedName>
        <fullName evidence="11">TRAP transporter small permease</fullName>
    </submittedName>
</protein>
<dbReference type="PANTHER" id="PTHR35011:SF10">
    <property type="entry name" value="TRAP TRANSPORTER SMALL PERMEASE PROTEIN"/>
    <property type="match status" value="1"/>
</dbReference>
<keyword evidence="3" id="KW-1003">Cell membrane</keyword>
<evidence type="ECO:0000256" key="3">
    <source>
        <dbReference type="ARBA" id="ARBA00022475"/>
    </source>
</evidence>